<dbReference type="RefSeq" id="WP_090156807.1">
    <property type="nucleotide sequence ID" value="NZ_FNAN01000023.1"/>
</dbReference>
<feature type="domain" description="RagB/SusD" evidence="6">
    <location>
        <begin position="336"/>
        <end position="631"/>
    </location>
</feature>
<keyword evidence="5" id="KW-0998">Cell outer membrane</keyword>
<evidence type="ECO:0000256" key="5">
    <source>
        <dbReference type="ARBA" id="ARBA00023237"/>
    </source>
</evidence>
<comment type="similarity">
    <text evidence="2">Belongs to the SusD family.</text>
</comment>
<feature type="domain" description="SusD-like N-terminal" evidence="7">
    <location>
        <begin position="23"/>
        <end position="211"/>
    </location>
</feature>
<comment type="subcellular location">
    <subcellularLocation>
        <location evidence="1">Cell outer membrane</location>
    </subcellularLocation>
</comment>
<evidence type="ECO:0000313" key="8">
    <source>
        <dbReference type="EMBL" id="SDG77789.1"/>
    </source>
</evidence>
<dbReference type="InterPro" id="IPR011990">
    <property type="entry name" value="TPR-like_helical_dom_sf"/>
</dbReference>
<protein>
    <submittedName>
        <fullName evidence="8">Starch-binding associating with outer membrane</fullName>
    </submittedName>
</protein>
<dbReference type="InterPro" id="IPR033985">
    <property type="entry name" value="SusD-like_N"/>
</dbReference>
<dbReference type="OrthoDB" id="608091at2"/>
<evidence type="ECO:0000256" key="3">
    <source>
        <dbReference type="ARBA" id="ARBA00022729"/>
    </source>
</evidence>
<dbReference type="SUPFAM" id="SSF48452">
    <property type="entry name" value="TPR-like"/>
    <property type="match status" value="1"/>
</dbReference>
<evidence type="ECO:0000259" key="6">
    <source>
        <dbReference type="Pfam" id="PF07980"/>
    </source>
</evidence>
<sequence length="631" mass="72372">MNTRKIFTSVAFGLVVLSGCQQDFLDRKPDDQVDAEQVFTRYNKTNQLVTDLYDNAKGSNSPLVFFSHFSSAPVTDEAEGSTAEGSLTNKFNTGDWNPNKMPDNSSRGQYWWDLYSRIRKTNVILEGVKKYNTPDNPLQAGDLDKRLGETYFMRAYFHYLAARMYGEVVYITSTIQPSGPMDFKQESFHAIAEKIRQDCDSAFARVPGSWGGADFGRVDKGACLGLKAMISWMAATPMWNGGTFPNDTRQFAGEYAYNVDRWVKAKEAAKAVIDFKVDGRQRYSLYQGHDASDFRDDAGVNNNNSKVPARLWDLYHDMQSFQNEAVFFVTRDKDNNWQGDIYPPSWGGSSRQMPVQEQVDEYEYIAPNGFGYPVYGTRAKTDGYDDGNPYESVKRDPRFYRDIVYHGSTFKGKVINTATGADKIGASNSSTTGYFLRKILRESWNRDKSFSISGPPIWRLPEFIYIYAEAVNESAGPNAEIYQMLNDVRKRSFMAPIPTEAQSNKALMDEYIKRERRVELFYENNRIWTSRLYLEASSAKELTREQAWQSAGATNEQRSQGYWPYPKTQRMINGMKPVEDANGKIVVEGKKYRMQRYFVESRVFVTPRHYLFPIMQDELQRTPTLKQNPGW</sequence>
<dbReference type="InterPro" id="IPR012944">
    <property type="entry name" value="SusD_RagB_dom"/>
</dbReference>
<evidence type="ECO:0000256" key="4">
    <source>
        <dbReference type="ARBA" id="ARBA00023136"/>
    </source>
</evidence>
<dbReference type="GO" id="GO:0009279">
    <property type="term" value="C:cell outer membrane"/>
    <property type="evidence" value="ECO:0007669"/>
    <property type="project" value="UniProtKB-SubCell"/>
</dbReference>
<dbReference type="Pfam" id="PF14322">
    <property type="entry name" value="SusD-like_3"/>
    <property type="match status" value="1"/>
</dbReference>
<proteinExistence type="inferred from homology"/>
<keyword evidence="9" id="KW-1185">Reference proteome</keyword>
<evidence type="ECO:0000256" key="2">
    <source>
        <dbReference type="ARBA" id="ARBA00006275"/>
    </source>
</evidence>
<dbReference type="AlphaFoldDB" id="A0A1G7X0U4"/>
<name>A0A1G7X0U4_9BACT</name>
<reference evidence="9" key="1">
    <citation type="submission" date="2016-10" db="EMBL/GenBank/DDBJ databases">
        <authorList>
            <person name="Varghese N."/>
            <person name="Submissions S."/>
        </authorList>
    </citation>
    <scope>NUCLEOTIDE SEQUENCE [LARGE SCALE GENOMIC DNA]</scope>
    <source>
        <strain evidence="9">DSM 25329</strain>
    </source>
</reference>
<accession>A0A1G7X0U4</accession>
<dbReference type="Proteomes" id="UP000198748">
    <property type="component" value="Unassembled WGS sequence"/>
</dbReference>
<dbReference type="STRING" id="659014.SAMN04487996_12310"/>
<gene>
    <name evidence="8" type="ORF">SAMN04487996_12310</name>
</gene>
<dbReference type="EMBL" id="FNAN01000023">
    <property type="protein sequence ID" value="SDG77789.1"/>
    <property type="molecule type" value="Genomic_DNA"/>
</dbReference>
<dbReference type="Pfam" id="PF07980">
    <property type="entry name" value="SusD_RagB"/>
    <property type="match status" value="1"/>
</dbReference>
<dbReference type="PROSITE" id="PS51257">
    <property type="entry name" value="PROKAR_LIPOPROTEIN"/>
    <property type="match status" value="1"/>
</dbReference>
<organism evidence="8 9">
    <name type="scientific">Dyadobacter soli</name>
    <dbReference type="NCBI Taxonomy" id="659014"/>
    <lineage>
        <taxon>Bacteria</taxon>
        <taxon>Pseudomonadati</taxon>
        <taxon>Bacteroidota</taxon>
        <taxon>Cytophagia</taxon>
        <taxon>Cytophagales</taxon>
        <taxon>Spirosomataceae</taxon>
        <taxon>Dyadobacter</taxon>
    </lineage>
</organism>
<evidence type="ECO:0000313" key="9">
    <source>
        <dbReference type="Proteomes" id="UP000198748"/>
    </source>
</evidence>
<keyword evidence="4" id="KW-0472">Membrane</keyword>
<keyword evidence="3" id="KW-0732">Signal</keyword>
<evidence type="ECO:0000256" key="1">
    <source>
        <dbReference type="ARBA" id="ARBA00004442"/>
    </source>
</evidence>
<dbReference type="Gene3D" id="1.25.40.390">
    <property type="match status" value="1"/>
</dbReference>
<evidence type="ECO:0000259" key="7">
    <source>
        <dbReference type="Pfam" id="PF14322"/>
    </source>
</evidence>